<dbReference type="GeneID" id="18563866"/>
<dbReference type="Proteomes" id="UP000009273">
    <property type="component" value="Segment"/>
</dbReference>
<evidence type="ECO:0000313" key="1">
    <source>
        <dbReference type="EMBL" id="AEO93901.1"/>
    </source>
</evidence>
<keyword evidence="2" id="KW-1185">Reference proteome</keyword>
<evidence type="ECO:0000313" key="2">
    <source>
        <dbReference type="Proteomes" id="UP000009273"/>
    </source>
</evidence>
<dbReference type="EMBL" id="JN638751">
    <property type="protein sequence ID" value="AEO93901.1"/>
    <property type="molecule type" value="Genomic_DNA"/>
</dbReference>
<organism evidence="1 2">
    <name type="scientific">Bacillus phage G</name>
    <dbReference type="NCBI Taxonomy" id="2884420"/>
    <lineage>
        <taxon>Viruses</taxon>
        <taxon>Duplodnaviria</taxon>
        <taxon>Heunggongvirae</taxon>
        <taxon>Uroviricota</taxon>
        <taxon>Caudoviricetes</taxon>
        <taxon>Donellivirus</taxon>
        <taxon>Donellivirus gee</taxon>
    </lineage>
</organism>
<gene>
    <name evidence="1" type="primary">658</name>
    <name evidence="1" type="ORF">G_658</name>
</gene>
<reference evidence="1 2" key="1">
    <citation type="submission" date="2011-09" db="EMBL/GenBank/DDBJ databases">
        <authorList>
            <person name="Pope W.H."/>
            <person name="Pedulla M.L."/>
            <person name="Ford M.E."/>
            <person name="Peebles C.L."/>
            <person name="Hatfull G.H."/>
            <person name="Hendrix R.W."/>
        </authorList>
    </citation>
    <scope>NUCLEOTIDE SEQUENCE [LARGE SCALE GENOMIC DNA]</scope>
    <source>
        <strain evidence="1">G</strain>
    </source>
</reference>
<protein>
    <submittedName>
        <fullName evidence="1">Gp658</fullName>
    </submittedName>
</protein>
<accession>G3MB38</accession>
<proteinExistence type="predicted"/>
<dbReference type="KEGG" id="vg:18563866"/>
<name>G3MB38_9CAUD</name>
<dbReference type="RefSeq" id="YP_009015950.1">
    <property type="nucleotide sequence ID" value="NC_023719.1"/>
</dbReference>
<sequence length="155" mass="18341">MNSLLINAWDQTKQEEKQTKKASKDYKYYCFLSSKVTGVEQQHLFFNNPNELDFDLDTKEYIMEYCQEINKEAMFMNKKQIKEMLCSMNFKEVTFQRNGNLRLVSNLIYENEETWENFGKQLEEVISILPPGYISGKFTTVEKDIYCGANISLYI</sequence>